<dbReference type="PANTHER" id="PTHR43132:SF6">
    <property type="entry name" value="HTH-TYPE TRANSCRIPTIONAL REPRESSOR CZRA"/>
    <property type="match status" value="1"/>
</dbReference>
<dbReference type="EMBL" id="CP016808">
    <property type="protein sequence ID" value="ANY68082.1"/>
    <property type="molecule type" value="Genomic_DNA"/>
</dbReference>
<organism evidence="6">
    <name type="scientific">Paenibacillus sp. BIHB 4019</name>
    <dbReference type="NCBI Taxonomy" id="1870819"/>
    <lineage>
        <taxon>Bacteria</taxon>
        <taxon>Bacillati</taxon>
        <taxon>Bacillota</taxon>
        <taxon>Bacilli</taxon>
        <taxon>Bacillales</taxon>
        <taxon>Paenibacillaceae</taxon>
        <taxon>Paenibacillus</taxon>
    </lineage>
</organism>
<dbReference type="GO" id="GO:0003700">
    <property type="term" value="F:DNA-binding transcription factor activity"/>
    <property type="evidence" value="ECO:0007669"/>
    <property type="project" value="InterPro"/>
</dbReference>
<evidence type="ECO:0000256" key="4">
    <source>
        <dbReference type="ARBA" id="ARBA00043263"/>
    </source>
</evidence>
<keyword evidence="1" id="KW-0805">Transcription regulation</keyword>
<dbReference type="PROSITE" id="PS50987">
    <property type="entry name" value="HTH_ARSR_2"/>
    <property type="match status" value="1"/>
</dbReference>
<dbReference type="InterPro" id="IPR011991">
    <property type="entry name" value="ArsR-like_HTH"/>
</dbReference>
<keyword evidence="4" id="KW-0105">Cadmium resistance</keyword>
<name>A0A1B2DK42_9BACL</name>
<reference evidence="6" key="1">
    <citation type="submission" date="2016-08" db="EMBL/GenBank/DDBJ databases">
        <title>Complete Genome Seqeunce of Paenibacillus sp. BIHB 4019 from tea rhizoplane.</title>
        <authorList>
            <person name="Thakur R."/>
            <person name="Swarnkar M.K."/>
            <person name="Gulati A."/>
        </authorList>
    </citation>
    <scope>NUCLEOTIDE SEQUENCE [LARGE SCALE GENOMIC DNA]</scope>
    <source>
        <strain evidence="6">BIHB4019</strain>
    </source>
</reference>
<evidence type="ECO:0000256" key="1">
    <source>
        <dbReference type="ARBA" id="ARBA00023015"/>
    </source>
</evidence>
<dbReference type="InterPro" id="IPR018334">
    <property type="entry name" value="ArsR_HTH"/>
</dbReference>
<dbReference type="NCBIfam" id="NF033788">
    <property type="entry name" value="HTH_metalloreg"/>
    <property type="match status" value="1"/>
</dbReference>
<accession>A0A1B2DK42</accession>
<dbReference type="InterPro" id="IPR036388">
    <property type="entry name" value="WH-like_DNA-bd_sf"/>
</dbReference>
<dbReference type="InterPro" id="IPR051011">
    <property type="entry name" value="Metal_resp_trans_reg"/>
</dbReference>
<evidence type="ECO:0000256" key="3">
    <source>
        <dbReference type="ARBA" id="ARBA00023163"/>
    </source>
</evidence>
<dbReference type="InterPro" id="IPR001845">
    <property type="entry name" value="HTH_ArsR_DNA-bd_dom"/>
</dbReference>
<protein>
    <submittedName>
        <fullName evidence="6">Transcriptional regulator</fullName>
    </submittedName>
</protein>
<dbReference type="CDD" id="cd00090">
    <property type="entry name" value="HTH_ARSR"/>
    <property type="match status" value="1"/>
</dbReference>
<dbReference type="PRINTS" id="PR00778">
    <property type="entry name" value="HTHARSR"/>
</dbReference>
<dbReference type="SMART" id="SM00418">
    <property type="entry name" value="HTH_ARSR"/>
    <property type="match status" value="1"/>
</dbReference>
<dbReference type="Gene3D" id="1.10.10.10">
    <property type="entry name" value="Winged helix-like DNA-binding domain superfamily/Winged helix DNA-binding domain"/>
    <property type="match status" value="1"/>
</dbReference>
<dbReference type="PROSITE" id="PS00846">
    <property type="entry name" value="HTH_ARSR_1"/>
    <property type="match status" value="1"/>
</dbReference>
<feature type="domain" description="HTH arsR-type" evidence="5">
    <location>
        <begin position="22"/>
        <end position="115"/>
    </location>
</feature>
<dbReference type="SUPFAM" id="SSF46785">
    <property type="entry name" value="Winged helix' DNA-binding domain"/>
    <property type="match status" value="1"/>
</dbReference>
<keyword evidence="3" id="KW-0804">Transcription</keyword>
<gene>
    <name evidence="6" type="ORF">BBD42_17560</name>
</gene>
<proteinExistence type="predicted"/>
<evidence type="ECO:0000259" key="5">
    <source>
        <dbReference type="PROSITE" id="PS50987"/>
    </source>
</evidence>
<dbReference type="InterPro" id="IPR036390">
    <property type="entry name" value="WH_DNA-bd_sf"/>
</dbReference>
<dbReference type="PANTHER" id="PTHR43132">
    <property type="entry name" value="ARSENICAL RESISTANCE OPERON REPRESSOR ARSR-RELATED"/>
    <property type="match status" value="1"/>
</dbReference>
<keyword evidence="2" id="KW-0238">DNA-binding</keyword>
<evidence type="ECO:0000256" key="2">
    <source>
        <dbReference type="ARBA" id="ARBA00023125"/>
    </source>
</evidence>
<dbReference type="GO" id="GO:0003677">
    <property type="term" value="F:DNA binding"/>
    <property type="evidence" value="ECO:0007669"/>
    <property type="project" value="UniProtKB-KW"/>
</dbReference>
<dbReference type="GO" id="GO:0046686">
    <property type="term" value="P:response to cadmium ion"/>
    <property type="evidence" value="ECO:0007669"/>
    <property type="project" value="UniProtKB-KW"/>
</dbReference>
<evidence type="ECO:0000313" key="6">
    <source>
        <dbReference type="EMBL" id="ANY68082.1"/>
    </source>
</evidence>
<dbReference type="RefSeq" id="WP_099519239.1">
    <property type="nucleotide sequence ID" value="NZ_CP016808.1"/>
</dbReference>
<dbReference type="AlphaFoldDB" id="A0A1B2DK42"/>
<dbReference type="Pfam" id="PF01022">
    <property type="entry name" value="HTH_5"/>
    <property type="match status" value="1"/>
</dbReference>
<sequence length="115" mass="13199">MKDSCEIYCYDEPKVHKVQHALERQNMESMAKLFKALADETRLKIVFALCEEDELCVCDVANITKSSLATTSHHLRTLKQLGLANYRKEGKMVFYTLKDAHIRQLVQIASAHSKE</sequence>